<evidence type="ECO:0000256" key="5">
    <source>
        <dbReference type="ARBA" id="ARBA00023136"/>
    </source>
</evidence>
<keyword evidence="11" id="KW-1185">Reference proteome</keyword>
<evidence type="ECO:0000256" key="4">
    <source>
        <dbReference type="ARBA" id="ARBA00022729"/>
    </source>
</evidence>
<keyword evidence="3" id="KW-0812">Transmembrane</keyword>
<dbReference type="PANTHER" id="PTHR12815">
    <property type="entry name" value="SORTING AND ASSEMBLY MACHINERY SAMM50 PROTEIN FAMILY MEMBER"/>
    <property type="match status" value="1"/>
</dbReference>
<dbReference type="GO" id="GO:0019867">
    <property type="term" value="C:outer membrane"/>
    <property type="evidence" value="ECO:0007669"/>
    <property type="project" value="InterPro"/>
</dbReference>
<feature type="domain" description="POTRA" evidence="9">
    <location>
        <begin position="260"/>
        <end position="336"/>
    </location>
</feature>
<feature type="compositionally biased region" description="Basic and acidic residues" evidence="7">
    <location>
        <begin position="49"/>
        <end position="58"/>
    </location>
</feature>
<dbReference type="PANTHER" id="PTHR12815:SF47">
    <property type="entry name" value="TRANSLOCATION AND ASSEMBLY MODULE SUBUNIT TAMA"/>
    <property type="match status" value="1"/>
</dbReference>
<evidence type="ECO:0000256" key="3">
    <source>
        <dbReference type="ARBA" id="ARBA00022692"/>
    </source>
</evidence>
<evidence type="ECO:0000259" key="8">
    <source>
        <dbReference type="Pfam" id="PF01103"/>
    </source>
</evidence>
<dbReference type="Gene3D" id="3.10.20.310">
    <property type="entry name" value="membrane protein fhac"/>
    <property type="match status" value="2"/>
</dbReference>
<name>A0A1G9RLF1_9BURK</name>
<dbReference type="STRING" id="1527607.SAMN05428957_103350"/>
<dbReference type="InterPro" id="IPR000184">
    <property type="entry name" value="Bac_surfAg_D15"/>
</dbReference>
<keyword evidence="5" id="KW-0472">Membrane</keyword>
<organism evidence="10 11">
    <name type="scientific">Oryzisolibacter propanilivorax</name>
    <dbReference type="NCBI Taxonomy" id="1527607"/>
    <lineage>
        <taxon>Bacteria</taxon>
        <taxon>Pseudomonadati</taxon>
        <taxon>Pseudomonadota</taxon>
        <taxon>Betaproteobacteria</taxon>
        <taxon>Burkholderiales</taxon>
        <taxon>Comamonadaceae</taxon>
        <taxon>Oryzisolibacter</taxon>
    </lineage>
</organism>
<dbReference type="InterPro" id="IPR010827">
    <property type="entry name" value="BamA/TamA_POTRA"/>
</dbReference>
<dbReference type="Gene3D" id="2.40.160.50">
    <property type="entry name" value="membrane protein fhac: a member of the omp85/tpsb transporter family"/>
    <property type="match status" value="1"/>
</dbReference>
<keyword evidence="6" id="KW-0998">Cell outer membrane</keyword>
<evidence type="ECO:0000256" key="1">
    <source>
        <dbReference type="ARBA" id="ARBA00004370"/>
    </source>
</evidence>
<keyword evidence="2" id="KW-1134">Transmembrane beta strand</keyword>
<evidence type="ECO:0000256" key="2">
    <source>
        <dbReference type="ARBA" id="ARBA00022452"/>
    </source>
</evidence>
<protein>
    <submittedName>
        <fullName evidence="10">Autotransporter secretion outer membrane protein TamA</fullName>
    </submittedName>
</protein>
<dbReference type="RefSeq" id="WP_091568361.1">
    <property type="nucleotide sequence ID" value="NZ_FNHP01000003.1"/>
</dbReference>
<comment type="subcellular location">
    <subcellularLocation>
        <location evidence="1">Membrane</location>
    </subcellularLocation>
</comment>
<sequence length="659" mass="72174">MNNARVTSTAQPTSALVRRARWPALLIPLLLAAALPGCGVLKDAFQSERRTDERRDAIESDTPAESGPDAFAFNVEAEDQDVREYLARHMQLQRFAHLPDLQDAELRRLLGAAEADARELLATLGYFSPTLTIALHDNPAPGAGQRRDTPARTITVNVQPGERTQIAKAAVQVLGSDAPAQRPDAAELQARQDRLQRGFGLQPGAPFTQRDWDDAKSQGLRQLQAQRYALARIDKSRAEVDADRARAELQVQYAPGPDLRFGALQIQGSERYDSEGLRNLARLPVGAPYDQQKLLDTQQRLASSGYYDAVFLALDTEGVDKDAAQATVPVTAQVREAPLQKAVFGVGLSTDTGPRMSLDHTHNRLPLIGWRALSKVELSRKHKLLSTDWTALPGPDGWRWFTGLQLQRETTGSYEVNSSRVRAGRTKGSDHIDRSYFLQFDAASNQGPDAPPSSSAITANYGWTGRYFNDNQNPTSGYGLAAELGVGTTLVPERDLFTRTLVRWQSFIDTGRVQVAEGISRASRLSLRLEGGAVLAREGATIPVTQLFLTGGDTTVRGYGWKKIGARTVNDTLFGGRYLAVGSVEWQRPITIRGNHVDFESATFVDVGAVADKLGDLKPHVGVGAGLRWRSPVGPLQADVAYGVQDRQLRLHLRLGYTF</sequence>
<feature type="domain" description="Bacterial surface antigen (D15)" evidence="8">
    <location>
        <begin position="409"/>
        <end position="659"/>
    </location>
</feature>
<dbReference type="AlphaFoldDB" id="A0A1G9RLF1"/>
<evidence type="ECO:0000256" key="6">
    <source>
        <dbReference type="ARBA" id="ARBA00023237"/>
    </source>
</evidence>
<feature type="region of interest" description="Disordered" evidence="7">
    <location>
        <begin position="49"/>
        <end position="70"/>
    </location>
</feature>
<gene>
    <name evidence="10" type="ORF">SAMN05428957_103350</name>
</gene>
<dbReference type="EMBL" id="FNHP01000003">
    <property type="protein sequence ID" value="SDM24044.1"/>
    <property type="molecule type" value="Genomic_DNA"/>
</dbReference>
<dbReference type="OrthoDB" id="9769707at2"/>
<proteinExistence type="predicted"/>
<evidence type="ECO:0000259" key="9">
    <source>
        <dbReference type="Pfam" id="PF07244"/>
    </source>
</evidence>
<evidence type="ECO:0000256" key="7">
    <source>
        <dbReference type="SAM" id="MobiDB-lite"/>
    </source>
</evidence>
<reference evidence="11" key="1">
    <citation type="submission" date="2016-10" db="EMBL/GenBank/DDBJ databases">
        <authorList>
            <person name="Varghese N."/>
            <person name="Submissions S."/>
        </authorList>
    </citation>
    <scope>NUCLEOTIDE SEQUENCE [LARGE SCALE GENOMIC DNA]</scope>
    <source>
        <strain evidence="11">EPL6</strain>
    </source>
</reference>
<keyword evidence="4" id="KW-0732">Signal</keyword>
<dbReference type="InterPro" id="IPR039910">
    <property type="entry name" value="D15-like"/>
</dbReference>
<dbReference type="Pfam" id="PF01103">
    <property type="entry name" value="Omp85"/>
    <property type="match status" value="1"/>
</dbReference>
<accession>A0A1G9RLF1</accession>
<evidence type="ECO:0000313" key="11">
    <source>
        <dbReference type="Proteomes" id="UP000198552"/>
    </source>
</evidence>
<dbReference type="Proteomes" id="UP000198552">
    <property type="component" value="Unassembled WGS sequence"/>
</dbReference>
<dbReference type="Pfam" id="PF07244">
    <property type="entry name" value="POTRA"/>
    <property type="match status" value="1"/>
</dbReference>
<evidence type="ECO:0000313" key="10">
    <source>
        <dbReference type="EMBL" id="SDM24044.1"/>
    </source>
</evidence>